<reference evidence="8 9" key="1">
    <citation type="submission" date="2019-01" db="EMBL/GenBank/DDBJ databases">
        <title>Genome sequencing of the rare red list fungi Fomitopsis rosea.</title>
        <authorList>
            <person name="Buettner E."/>
            <person name="Kellner H."/>
        </authorList>
    </citation>
    <scope>NUCLEOTIDE SEQUENCE [LARGE SCALE GENOMIC DNA]</scope>
    <source>
        <strain evidence="8 9">DSM 105464</strain>
    </source>
</reference>
<proteinExistence type="predicted"/>
<dbReference type="InterPro" id="IPR009917">
    <property type="entry name" value="SRA1/Sec31"/>
</dbReference>
<gene>
    <name evidence="8" type="ORF">EVJ58_g4099</name>
</gene>
<evidence type="ECO:0000313" key="9">
    <source>
        <dbReference type="Proteomes" id="UP000298390"/>
    </source>
</evidence>
<dbReference type="InterPro" id="IPR040251">
    <property type="entry name" value="SEC31-like"/>
</dbReference>
<comment type="subcellular location">
    <subcellularLocation>
        <location evidence="5">Endomembrane system</location>
        <topology evidence="5">Peripheral membrane protein</topology>
        <orientation evidence="5">Cytoplasmic side</orientation>
    </subcellularLocation>
</comment>
<organism evidence="8 9">
    <name type="scientific">Rhodofomes roseus</name>
    <dbReference type="NCBI Taxonomy" id="34475"/>
    <lineage>
        <taxon>Eukaryota</taxon>
        <taxon>Fungi</taxon>
        <taxon>Dikarya</taxon>
        <taxon>Basidiomycota</taxon>
        <taxon>Agaricomycotina</taxon>
        <taxon>Agaricomycetes</taxon>
        <taxon>Polyporales</taxon>
        <taxon>Rhodofomes</taxon>
    </lineage>
</organism>
<feature type="compositionally biased region" description="Pro residues" evidence="6">
    <location>
        <begin position="38"/>
        <end position="52"/>
    </location>
</feature>
<evidence type="ECO:0000256" key="1">
    <source>
        <dbReference type="ARBA" id="ARBA00022448"/>
    </source>
</evidence>
<dbReference type="AlphaFoldDB" id="A0A4Y9YIA0"/>
<feature type="domain" description="SRA1/Sec31" evidence="7">
    <location>
        <begin position="80"/>
        <end position="180"/>
    </location>
</feature>
<evidence type="ECO:0000256" key="3">
    <source>
        <dbReference type="ARBA" id="ARBA00022737"/>
    </source>
</evidence>
<keyword evidence="1" id="KW-0813">Transport</keyword>
<keyword evidence="2" id="KW-0853">WD repeat</keyword>
<feature type="compositionally biased region" description="Low complexity" evidence="6">
    <location>
        <begin position="1"/>
        <end position="10"/>
    </location>
</feature>
<evidence type="ECO:0000313" key="8">
    <source>
        <dbReference type="EMBL" id="TFY62085.1"/>
    </source>
</evidence>
<feature type="region of interest" description="Disordered" evidence="6">
    <location>
        <begin position="1"/>
        <end position="80"/>
    </location>
</feature>
<dbReference type="GO" id="GO:0090110">
    <property type="term" value="P:COPII-coated vesicle cargo loading"/>
    <property type="evidence" value="ECO:0007669"/>
    <property type="project" value="TreeGrafter"/>
</dbReference>
<evidence type="ECO:0000256" key="6">
    <source>
        <dbReference type="SAM" id="MobiDB-lite"/>
    </source>
</evidence>
<accession>A0A4Y9YIA0</accession>
<name>A0A4Y9YIA0_9APHY</name>
<dbReference type="GO" id="GO:0030127">
    <property type="term" value="C:COPII vesicle coat"/>
    <property type="evidence" value="ECO:0007669"/>
    <property type="project" value="TreeGrafter"/>
</dbReference>
<evidence type="ECO:0000256" key="5">
    <source>
        <dbReference type="ARBA" id="ARBA00029433"/>
    </source>
</evidence>
<dbReference type="PANTHER" id="PTHR13923">
    <property type="entry name" value="SEC31-RELATED PROTEIN"/>
    <property type="match status" value="1"/>
</dbReference>
<sequence>MGPPGQSQFAHPPPPQQQQPGPQGQFAPPLPRMNAPPGGAPPQGPPHGPPRGAPTGNGSAALGRTGPPPPKYPPGDRSHISDEIQPVYVVLSGQLERLKQTTPPSQKRLVDDLARRINPLFDALNCDTLSKPVQEKLLVLSRAIEAHDRDGAMALHMDLLTTGSLTDDIGLWMSGVKQLILRL</sequence>
<dbReference type="STRING" id="34475.A0A4Y9YIA0"/>
<evidence type="ECO:0000259" key="7">
    <source>
        <dbReference type="Pfam" id="PF07304"/>
    </source>
</evidence>
<keyword evidence="3" id="KW-0677">Repeat</keyword>
<evidence type="ECO:0000256" key="4">
    <source>
        <dbReference type="ARBA" id="ARBA00023136"/>
    </source>
</evidence>
<dbReference type="PANTHER" id="PTHR13923:SF11">
    <property type="entry name" value="SECRETORY 31, ISOFORM D"/>
    <property type="match status" value="1"/>
</dbReference>
<dbReference type="GO" id="GO:0070971">
    <property type="term" value="C:endoplasmic reticulum exit site"/>
    <property type="evidence" value="ECO:0007669"/>
    <property type="project" value="TreeGrafter"/>
</dbReference>
<feature type="compositionally biased region" description="Low complexity" evidence="6">
    <location>
        <begin position="18"/>
        <end position="27"/>
    </location>
</feature>
<comment type="caution">
    <text evidence="8">The sequence shown here is derived from an EMBL/GenBank/DDBJ whole genome shotgun (WGS) entry which is preliminary data.</text>
</comment>
<dbReference type="GO" id="GO:0005198">
    <property type="term" value="F:structural molecule activity"/>
    <property type="evidence" value="ECO:0007669"/>
    <property type="project" value="TreeGrafter"/>
</dbReference>
<dbReference type="GO" id="GO:0007029">
    <property type="term" value="P:endoplasmic reticulum organization"/>
    <property type="evidence" value="ECO:0007669"/>
    <property type="project" value="TreeGrafter"/>
</dbReference>
<dbReference type="Gene3D" id="1.20.940.10">
    <property type="entry name" value="Functional domain of the splicing factor Prp18"/>
    <property type="match status" value="1"/>
</dbReference>
<protein>
    <recommendedName>
        <fullName evidence="7">SRA1/Sec31 domain-containing protein</fullName>
    </recommendedName>
</protein>
<keyword evidence="4" id="KW-0472">Membrane</keyword>
<dbReference type="EMBL" id="SEKV01000181">
    <property type="protein sequence ID" value="TFY62085.1"/>
    <property type="molecule type" value="Genomic_DNA"/>
</dbReference>
<dbReference type="Pfam" id="PF07304">
    <property type="entry name" value="SRA1"/>
    <property type="match status" value="1"/>
</dbReference>
<dbReference type="Proteomes" id="UP000298390">
    <property type="component" value="Unassembled WGS sequence"/>
</dbReference>
<evidence type="ECO:0000256" key="2">
    <source>
        <dbReference type="ARBA" id="ARBA00022574"/>
    </source>
</evidence>